<feature type="transmembrane region" description="Helical" evidence="6">
    <location>
        <begin position="48"/>
        <end position="65"/>
    </location>
</feature>
<evidence type="ECO:0000259" key="7">
    <source>
        <dbReference type="Pfam" id="PF01284"/>
    </source>
</evidence>
<keyword evidence="4 6" id="KW-0472">Membrane</keyword>
<evidence type="ECO:0000256" key="6">
    <source>
        <dbReference type="SAM" id="Phobius"/>
    </source>
</evidence>
<dbReference type="Proteomes" id="UP000054321">
    <property type="component" value="Unassembled WGS sequence"/>
</dbReference>
<dbReference type="AlphaFoldDB" id="A0A0C3C236"/>
<evidence type="ECO:0000313" key="8">
    <source>
        <dbReference type="EMBL" id="KIM92933.1"/>
    </source>
</evidence>
<gene>
    <name evidence="8" type="ORF">OIDMADRAFT_62057</name>
</gene>
<proteinExistence type="predicted"/>
<feature type="transmembrane region" description="Helical" evidence="6">
    <location>
        <begin position="147"/>
        <end position="168"/>
    </location>
</feature>
<dbReference type="HOGENOM" id="CLU_055465_0_1_1"/>
<keyword evidence="3 6" id="KW-1133">Transmembrane helix</keyword>
<dbReference type="PANTHER" id="PTHR37451">
    <property type="entry name" value="MARVEL DOMAIN"/>
    <property type="match status" value="1"/>
</dbReference>
<sequence>MNTSRDHVLKIAPTFLLVFRSLQLATAVAILGLAAYGENYYSFDGDGLMLFTAIATIIITVYIIVSSTATPVAYNYWAILGLDIFAVIFWIVAFALLASEVAPFNAVTYPSVTTPNCIYYVYGFCVRNKRGLGLAKRIFSLGTYRNALAAAAGLGGLEFGLFVTTLVFTSIGLHKHRKASGHCMPNSDVGKTQAEPHEAGQPTEPPEPLFASV</sequence>
<evidence type="ECO:0000256" key="3">
    <source>
        <dbReference type="ARBA" id="ARBA00022989"/>
    </source>
</evidence>
<keyword evidence="2 6" id="KW-0812">Transmembrane</keyword>
<keyword evidence="9" id="KW-1185">Reference proteome</keyword>
<evidence type="ECO:0000256" key="5">
    <source>
        <dbReference type="SAM" id="MobiDB-lite"/>
    </source>
</evidence>
<feature type="domain" description="MARVEL" evidence="7">
    <location>
        <begin position="15"/>
        <end position="168"/>
    </location>
</feature>
<organism evidence="8 9">
    <name type="scientific">Oidiodendron maius (strain Zn)</name>
    <dbReference type="NCBI Taxonomy" id="913774"/>
    <lineage>
        <taxon>Eukaryota</taxon>
        <taxon>Fungi</taxon>
        <taxon>Dikarya</taxon>
        <taxon>Ascomycota</taxon>
        <taxon>Pezizomycotina</taxon>
        <taxon>Leotiomycetes</taxon>
        <taxon>Leotiomycetes incertae sedis</taxon>
        <taxon>Myxotrichaceae</taxon>
        <taxon>Oidiodendron</taxon>
    </lineage>
</organism>
<dbReference type="EMBL" id="KN832902">
    <property type="protein sequence ID" value="KIM92933.1"/>
    <property type="molecule type" value="Genomic_DNA"/>
</dbReference>
<dbReference type="OrthoDB" id="5325022at2759"/>
<evidence type="ECO:0000256" key="4">
    <source>
        <dbReference type="ARBA" id="ARBA00023136"/>
    </source>
</evidence>
<feature type="compositionally biased region" description="Pro residues" evidence="5">
    <location>
        <begin position="203"/>
        <end position="213"/>
    </location>
</feature>
<reference evidence="9" key="2">
    <citation type="submission" date="2015-01" db="EMBL/GenBank/DDBJ databases">
        <title>Evolutionary Origins and Diversification of the Mycorrhizal Mutualists.</title>
        <authorList>
            <consortium name="DOE Joint Genome Institute"/>
            <consortium name="Mycorrhizal Genomics Consortium"/>
            <person name="Kohler A."/>
            <person name="Kuo A."/>
            <person name="Nagy L.G."/>
            <person name="Floudas D."/>
            <person name="Copeland A."/>
            <person name="Barry K.W."/>
            <person name="Cichocki N."/>
            <person name="Veneault-Fourrey C."/>
            <person name="LaButti K."/>
            <person name="Lindquist E.A."/>
            <person name="Lipzen A."/>
            <person name="Lundell T."/>
            <person name="Morin E."/>
            <person name="Murat C."/>
            <person name="Riley R."/>
            <person name="Ohm R."/>
            <person name="Sun H."/>
            <person name="Tunlid A."/>
            <person name="Henrissat B."/>
            <person name="Grigoriev I.V."/>
            <person name="Hibbett D.S."/>
            <person name="Martin F."/>
        </authorList>
    </citation>
    <scope>NUCLEOTIDE SEQUENCE [LARGE SCALE GENOMIC DNA]</scope>
    <source>
        <strain evidence="9">Zn</strain>
    </source>
</reference>
<reference evidence="8 9" key="1">
    <citation type="submission" date="2014-04" db="EMBL/GenBank/DDBJ databases">
        <authorList>
            <consortium name="DOE Joint Genome Institute"/>
            <person name="Kuo A."/>
            <person name="Martino E."/>
            <person name="Perotto S."/>
            <person name="Kohler A."/>
            <person name="Nagy L.G."/>
            <person name="Floudas D."/>
            <person name="Copeland A."/>
            <person name="Barry K.W."/>
            <person name="Cichocki N."/>
            <person name="Veneault-Fourrey C."/>
            <person name="LaButti K."/>
            <person name="Lindquist E.A."/>
            <person name="Lipzen A."/>
            <person name="Lundell T."/>
            <person name="Morin E."/>
            <person name="Murat C."/>
            <person name="Sun H."/>
            <person name="Tunlid A."/>
            <person name="Henrissat B."/>
            <person name="Grigoriev I.V."/>
            <person name="Hibbett D.S."/>
            <person name="Martin F."/>
            <person name="Nordberg H.P."/>
            <person name="Cantor M.N."/>
            <person name="Hua S.X."/>
        </authorList>
    </citation>
    <scope>NUCLEOTIDE SEQUENCE [LARGE SCALE GENOMIC DNA]</scope>
    <source>
        <strain evidence="8 9">Zn</strain>
    </source>
</reference>
<evidence type="ECO:0000256" key="2">
    <source>
        <dbReference type="ARBA" id="ARBA00022692"/>
    </source>
</evidence>
<dbReference type="PANTHER" id="PTHR37451:SF4">
    <property type="entry name" value="MARVEL DOMAIN-CONTAINING PROTEIN"/>
    <property type="match status" value="1"/>
</dbReference>
<feature type="transmembrane region" description="Helical" evidence="6">
    <location>
        <begin position="77"/>
        <end position="98"/>
    </location>
</feature>
<feature type="region of interest" description="Disordered" evidence="5">
    <location>
        <begin position="178"/>
        <end position="213"/>
    </location>
</feature>
<dbReference type="GO" id="GO:0016020">
    <property type="term" value="C:membrane"/>
    <property type="evidence" value="ECO:0007669"/>
    <property type="project" value="UniProtKB-SubCell"/>
</dbReference>
<dbReference type="InParanoid" id="A0A0C3C236"/>
<evidence type="ECO:0000256" key="1">
    <source>
        <dbReference type="ARBA" id="ARBA00004141"/>
    </source>
</evidence>
<evidence type="ECO:0000313" key="9">
    <source>
        <dbReference type="Proteomes" id="UP000054321"/>
    </source>
</evidence>
<dbReference type="InterPro" id="IPR008253">
    <property type="entry name" value="Marvel"/>
</dbReference>
<accession>A0A0C3C236</accession>
<protein>
    <recommendedName>
        <fullName evidence="7">MARVEL domain-containing protein</fullName>
    </recommendedName>
</protein>
<feature type="transmembrane region" description="Helical" evidence="6">
    <location>
        <begin position="12"/>
        <end position="36"/>
    </location>
</feature>
<comment type="subcellular location">
    <subcellularLocation>
        <location evidence="1">Membrane</location>
        <topology evidence="1">Multi-pass membrane protein</topology>
    </subcellularLocation>
</comment>
<name>A0A0C3C236_OIDMZ</name>
<dbReference type="Pfam" id="PF01284">
    <property type="entry name" value="MARVEL"/>
    <property type="match status" value="1"/>
</dbReference>
<dbReference type="STRING" id="913774.A0A0C3C236"/>